<feature type="region of interest" description="Disordered" evidence="6">
    <location>
        <begin position="1"/>
        <end position="40"/>
    </location>
</feature>
<dbReference type="Proteomes" id="UP000198407">
    <property type="component" value="Unassembled WGS sequence"/>
</dbReference>
<comment type="similarity">
    <text evidence="3">Belongs to the 3-oxoacid CoA-transferase subunit A family.</text>
</comment>
<keyword evidence="8" id="KW-1185">Reference proteome</keyword>
<evidence type="ECO:0000256" key="3">
    <source>
        <dbReference type="ARBA" id="ARBA00005612"/>
    </source>
</evidence>
<name>A0A239F8H0_9PSED</name>
<comment type="catalytic activity">
    <reaction evidence="1">
        <text>3-oxoadipate + succinyl-CoA = 3-oxoadipyl-CoA + succinate</text>
        <dbReference type="Rhea" id="RHEA:12048"/>
        <dbReference type="ChEBI" id="CHEBI:15775"/>
        <dbReference type="ChEBI" id="CHEBI:30031"/>
        <dbReference type="ChEBI" id="CHEBI:57292"/>
        <dbReference type="ChEBI" id="CHEBI:57348"/>
        <dbReference type="EC" id="2.8.3.6"/>
    </reaction>
</comment>
<dbReference type="NCBIfam" id="TIGR02429">
    <property type="entry name" value="pcaI_scoA_fam"/>
    <property type="match status" value="1"/>
</dbReference>
<dbReference type="FunFam" id="3.40.1080.10:FF:000005">
    <property type="entry name" value="3-oxoacid CoA-transferase subunit A"/>
    <property type="match status" value="1"/>
</dbReference>
<dbReference type="Pfam" id="PF01144">
    <property type="entry name" value="CoA_trans"/>
    <property type="match status" value="1"/>
</dbReference>
<evidence type="ECO:0000313" key="7">
    <source>
        <dbReference type="EMBL" id="SNS52462.1"/>
    </source>
</evidence>
<protein>
    <recommendedName>
        <fullName evidence="4">3-oxoadipate CoA-transferase</fullName>
        <ecNumber evidence="4">2.8.3.6</ecNumber>
    </recommendedName>
</protein>
<dbReference type="PANTHER" id="PTHR13707:SF60">
    <property type="entry name" value="ACETATE COA-TRANSFERASE SUBUNIT ALPHA"/>
    <property type="match status" value="1"/>
</dbReference>
<dbReference type="InterPro" id="IPR012792">
    <property type="entry name" value="3-oxoacid_CoA-transf_A"/>
</dbReference>
<dbReference type="PANTHER" id="PTHR13707">
    <property type="entry name" value="KETOACID-COENZYME A TRANSFERASE"/>
    <property type="match status" value="1"/>
</dbReference>
<keyword evidence="5 7" id="KW-0808">Transferase</keyword>
<reference evidence="8" key="1">
    <citation type="submission" date="2017-06" db="EMBL/GenBank/DDBJ databases">
        <authorList>
            <person name="Varghese N."/>
            <person name="Submissions S."/>
        </authorList>
    </citation>
    <scope>NUCLEOTIDE SEQUENCE [LARGE SCALE GENOMIC DNA]</scope>
    <source>
        <strain evidence="8">DSM 22348</strain>
    </source>
</reference>
<feature type="compositionally biased region" description="Polar residues" evidence="6">
    <location>
        <begin position="26"/>
        <end position="36"/>
    </location>
</feature>
<dbReference type="EC" id="2.8.3.6" evidence="4"/>
<proteinExistence type="inferred from homology"/>
<dbReference type="STRING" id="1215104.GCA_000730585_02585"/>
<evidence type="ECO:0000256" key="1">
    <source>
        <dbReference type="ARBA" id="ARBA00001447"/>
    </source>
</evidence>
<evidence type="ECO:0000256" key="6">
    <source>
        <dbReference type="SAM" id="MobiDB-lite"/>
    </source>
</evidence>
<organism evidence="7 8">
    <name type="scientific">Pseudomonas japonica</name>
    <dbReference type="NCBI Taxonomy" id="256466"/>
    <lineage>
        <taxon>Bacteria</taxon>
        <taxon>Pseudomonadati</taxon>
        <taxon>Pseudomonadota</taxon>
        <taxon>Gammaproteobacteria</taxon>
        <taxon>Pseudomonadales</taxon>
        <taxon>Pseudomonadaceae</taxon>
        <taxon>Pseudomonas</taxon>
    </lineage>
</organism>
<gene>
    <name evidence="7" type="ORF">SAMN05444352_109151</name>
</gene>
<dbReference type="AlphaFoldDB" id="A0A239F8H0"/>
<evidence type="ECO:0000313" key="8">
    <source>
        <dbReference type="Proteomes" id="UP000198407"/>
    </source>
</evidence>
<dbReference type="PROSITE" id="PS01273">
    <property type="entry name" value="COA_TRANSF_1"/>
    <property type="match status" value="1"/>
</dbReference>
<sequence>MNSKSINEKNKINKSVEPSEDARQTLPDNPSGSYNDNKADHMAGLDKRVATYEQALEGLTDNMTVLAGGFGLCGIPENLIAEIKRRGVSGLTVVSNNCGVDGFGLGVLLEDRQIRKMVASYVGENAEFERQLLSGELEVELTPQGTLAEKMRAGGAGIPAFYTATGYGTPVAEGKEVREFNGRPYILEEAITGDFAIVKGWKADHYGNVVYRNTAQNFNPLAATAGRITVVEVEEIVEPGVLLPSEIHTPGIYVDRVIVGTFEKRIEKRTVKA</sequence>
<evidence type="ECO:0000256" key="4">
    <source>
        <dbReference type="ARBA" id="ARBA00012492"/>
    </source>
</evidence>
<accession>A0A239F8H0</accession>
<dbReference type="GO" id="GO:0042952">
    <property type="term" value="P:beta-ketoadipate pathway"/>
    <property type="evidence" value="ECO:0007669"/>
    <property type="project" value="UniProtKB-UniPathway"/>
</dbReference>
<dbReference type="Gene3D" id="3.40.1080.10">
    <property type="entry name" value="Glutaconate Coenzyme A-transferase"/>
    <property type="match status" value="1"/>
</dbReference>
<evidence type="ECO:0000256" key="2">
    <source>
        <dbReference type="ARBA" id="ARBA00005114"/>
    </source>
</evidence>
<comment type="pathway">
    <text evidence="2">Aromatic compound metabolism; beta-ketoadipate pathway; acetyl-CoA and succinyl-CoA from 3-oxoadipate: step 1/2.</text>
</comment>
<dbReference type="EMBL" id="FZOL01000009">
    <property type="protein sequence ID" value="SNS52462.1"/>
    <property type="molecule type" value="Genomic_DNA"/>
</dbReference>
<dbReference type="InterPro" id="IPR004165">
    <property type="entry name" value="CoA_trans_fam_I"/>
</dbReference>
<dbReference type="UniPathway" id="UPA00157">
    <property type="reaction ID" value="UER00262"/>
</dbReference>
<dbReference type="SMART" id="SM00882">
    <property type="entry name" value="CoA_trans"/>
    <property type="match status" value="1"/>
</dbReference>
<evidence type="ECO:0000256" key="5">
    <source>
        <dbReference type="ARBA" id="ARBA00022679"/>
    </source>
</evidence>
<dbReference type="InterPro" id="IPR037171">
    <property type="entry name" value="NagB/RpiA_transferase-like"/>
</dbReference>
<feature type="compositionally biased region" description="Basic and acidic residues" evidence="6">
    <location>
        <begin position="1"/>
        <end position="11"/>
    </location>
</feature>
<dbReference type="GO" id="GO:0047569">
    <property type="term" value="F:3-oxoadipate CoA-transferase activity"/>
    <property type="evidence" value="ECO:0007669"/>
    <property type="project" value="UniProtKB-EC"/>
</dbReference>
<dbReference type="InterPro" id="IPR004163">
    <property type="entry name" value="CoA_transf_BS"/>
</dbReference>
<dbReference type="SUPFAM" id="SSF100950">
    <property type="entry name" value="NagB/RpiA/CoA transferase-like"/>
    <property type="match status" value="1"/>
</dbReference>